<dbReference type="PANTHER" id="PTHR46181">
    <property type="entry name" value="MITOCHONDRIAL GLYCINE TRANSPORTER"/>
    <property type="match status" value="1"/>
</dbReference>
<proteinExistence type="inferred from homology"/>
<reference evidence="6" key="1">
    <citation type="submission" date="2021-09" db="EMBL/GenBank/DDBJ databases">
        <authorList>
            <consortium name="AG Swart"/>
            <person name="Singh M."/>
            <person name="Singh A."/>
            <person name="Seah K."/>
            <person name="Emmerich C."/>
        </authorList>
    </citation>
    <scope>NUCLEOTIDE SEQUENCE</scope>
    <source>
        <strain evidence="6">ATCC30299</strain>
    </source>
</reference>
<dbReference type="AlphaFoldDB" id="A0AAU9JX75"/>
<feature type="repeat" description="Solcar" evidence="4">
    <location>
        <begin position="93"/>
        <end position="178"/>
    </location>
</feature>
<evidence type="ECO:0000313" key="6">
    <source>
        <dbReference type="EMBL" id="CAG9330231.1"/>
    </source>
</evidence>
<feature type="repeat" description="Solcar" evidence="4">
    <location>
        <begin position="1"/>
        <end position="84"/>
    </location>
</feature>
<name>A0AAU9JX75_9CILI</name>
<accession>A0AAU9JX75</accession>
<gene>
    <name evidence="6" type="ORF">BSTOLATCC_MIC50831</name>
</gene>
<dbReference type="InterPro" id="IPR018108">
    <property type="entry name" value="MCP_transmembrane"/>
</dbReference>
<dbReference type="PANTHER" id="PTHR46181:SF3">
    <property type="entry name" value="MITOCHONDRIAL GLYCINE TRANSPORTER"/>
    <property type="match status" value="1"/>
</dbReference>
<dbReference type="GO" id="GO:0005739">
    <property type="term" value="C:mitochondrion"/>
    <property type="evidence" value="ECO:0007669"/>
    <property type="project" value="TreeGrafter"/>
</dbReference>
<sequence>MADLTHAIAGSFAAVMTASMVQPLDVIKTGILTQTRPITIREAFALIYETYGFKGFWRGLKPAAYKSFMAGGIQFSLLEMFNKLLKSEKSITSRFLHDSQSAGLSRLAVITALSPLSIIKLRMEAPQFNQYSSVSDAFVKIFREEGIRGFYKGLFSNLLRDLPYSALAYAFYEQYSMFIYYITGMDKGYSLNNFVSGVSAGFTACLITQPFDIMKTRLQFADVGGQKVRGLFCGLVGIWNEEGLRGFTRGLTVRVVERSCSFGIVWLLYEKAKLGLKK</sequence>
<organism evidence="6 7">
    <name type="scientific">Blepharisma stoltei</name>
    <dbReference type="NCBI Taxonomy" id="1481888"/>
    <lineage>
        <taxon>Eukaryota</taxon>
        <taxon>Sar</taxon>
        <taxon>Alveolata</taxon>
        <taxon>Ciliophora</taxon>
        <taxon>Postciliodesmatophora</taxon>
        <taxon>Heterotrichea</taxon>
        <taxon>Heterotrichida</taxon>
        <taxon>Blepharismidae</taxon>
        <taxon>Blepharisma</taxon>
    </lineage>
</organism>
<dbReference type="SUPFAM" id="SSF103506">
    <property type="entry name" value="Mitochondrial carrier"/>
    <property type="match status" value="1"/>
</dbReference>
<dbReference type="InterPro" id="IPR023395">
    <property type="entry name" value="MCP_dom_sf"/>
</dbReference>
<evidence type="ECO:0000256" key="4">
    <source>
        <dbReference type="PROSITE-ProRule" id="PRU00282"/>
    </source>
</evidence>
<evidence type="ECO:0000256" key="2">
    <source>
        <dbReference type="ARBA" id="ARBA00022692"/>
    </source>
</evidence>
<feature type="repeat" description="Solcar" evidence="4">
    <location>
        <begin position="188"/>
        <end position="275"/>
    </location>
</feature>
<dbReference type="GO" id="GO:0015187">
    <property type="term" value="F:glycine transmembrane transporter activity"/>
    <property type="evidence" value="ECO:0007669"/>
    <property type="project" value="TreeGrafter"/>
</dbReference>
<keyword evidence="2 4" id="KW-0812">Transmembrane</keyword>
<keyword evidence="5" id="KW-0813">Transport</keyword>
<dbReference type="GO" id="GO:1904983">
    <property type="term" value="P:glycine import into mitochondrion"/>
    <property type="evidence" value="ECO:0007669"/>
    <property type="project" value="TreeGrafter"/>
</dbReference>
<dbReference type="PROSITE" id="PS50920">
    <property type="entry name" value="SOLCAR"/>
    <property type="match status" value="3"/>
</dbReference>
<dbReference type="EMBL" id="CAJZBQ010000051">
    <property type="protein sequence ID" value="CAG9330231.1"/>
    <property type="molecule type" value="Genomic_DNA"/>
</dbReference>
<evidence type="ECO:0000256" key="1">
    <source>
        <dbReference type="ARBA" id="ARBA00004141"/>
    </source>
</evidence>
<evidence type="ECO:0000313" key="7">
    <source>
        <dbReference type="Proteomes" id="UP001162131"/>
    </source>
</evidence>
<dbReference type="Proteomes" id="UP001162131">
    <property type="component" value="Unassembled WGS sequence"/>
</dbReference>
<dbReference type="GO" id="GO:0016020">
    <property type="term" value="C:membrane"/>
    <property type="evidence" value="ECO:0007669"/>
    <property type="project" value="UniProtKB-SubCell"/>
</dbReference>
<comment type="caution">
    <text evidence="6">The sequence shown here is derived from an EMBL/GenBank/DDBJ whole genome shotgun (WGS) entry which is preliminary data.</text>
</comment>
<dbReference type="Pfam" id="PF00153">
    <property type="entry name" value="Mito_carr"/>
    <property type="match status" value="3"/>
</dbReference>
<comment type="similarity">
    <text evidence="5">Belongs to the mitochondrial carrier (TC 2.A.29) family.</text>
</comment>
<protein>
    <recommendedName>
        <fullName evidence="8">Mitochondrial carrier protein</fullName>
    </recommendedName>
</protein>
<evidence type="ECO:0000256" key="5">
    <source>
        <dbReference type="RuleBase" id="RU000488"/>
    </source>
</evidence>
<keyword evidence="3 4" id="KW-0472">Membrane</keyword>
<evidence type="ECO:0000256" key="3">
    <source>
        <dbReference type="ARBA" id="ARBA00023136"/>
    </source>
</evidence>
<evidence type="ECO:0008006" key="8">
    <source>
        <dbReference type="Google" id="ProtNLM"/>
    </source>
</evidence>
<keyword evidence="7" id="KW-1185">Reference proteome</keyword>
<comment type="subcellular location">
    <subcellularLocation>
        <location evidence="1">Membrane</location>
        <topology evidence="1">Multi-pass membrane protein</topology>
    </subcellularLocation>
</comment>
<dbReference type="Gene3D" id="1.50.40.10">
    <property type="entry name" value="Mitochondrial carrier domain"/>
    <property type="match status" value="2"/>
</dbReference>